<dbReference type="EMBL" id="VUJX02000012">
    <property type="protein sequence ID" value="KAL0930071.1"/>
    <property type="molecule type" value="Genomic_DNA"/>
</dbReference>
<comment type="caution">
    <text evidence="1">The sequence shown here is derived from an EMBL/GenBank/DDBJ whole genome shotgun (WGS) entry which is preliminary data.</text>
</comment>
<proteinExistence type="predicted"/>
<dbReference type="Proteomes" id="UP000805649">
    <property type="component" value="Unassembled WGS sequence"/>
</dbReference>
<protein>
    <submittedName>
        <fullName evidence="1">Arginine deiminase type-3</fullName>
    </submittedName>
</protein>
<keyword evidence="2" id="KW-1185">Reference proteome</keyword>
<gene>
    <name evidence="1" type="ORF">CTRU02_214891</name>
</gene>
<evidence type="ECO:0000313" key="1">
    <source>
        <dbReference type="EMBL" id="KAL0930071.1"/>
    </source>
</evidence>
<evidence type="ECO:0000313" key="2">
    <source>
        <dbReference type="Proteomes" id="UP000805649"/>
    </source>
</evidence>
<sequence>MRCNHQVLVPIIALIHLSHALEATILADTNRDGKIDIQTDAEGKDFWSKDRGALFLPNIGDSSQRCSGEIRRMRDIFEATYNITQLDAINAFVDTCNDASDNIQRNPKYLAPLQVLPNSELSSSATGSIRVSSCAAAKKVRIFQKDGSNWKYIGANHTFTADELKVGLDLGIDSRDVRRPDAWDGNVVVHLTVSDGADAATDSVALRVAPVLTHHHAQPVSKAFTVAVNYDISQVQFVADFKNNVADAGIDEPVFVFSGFDRWAQDFFEPGYASIPGPDGPVVIRVMIRSAQKYRDSGLNVFEHLRSDTVGAIQQMSQGGTIDSLGNLETIPPYTHNGNAYPAGRIIMGQWDGVHPFMFDLLEAQEVQAPIALDTSWLAVGHVDEFVQFLPAHNQRGWVMMVDDPLAGLEILQKAARNGHGGERAVSRPKMATDAAGSCLPEHTVDEVLNLSDFAAINRRAAERIEHNIEILKNETGITDDEIFRVPSLFYYEDQPVFACTDGALKLNGGPSVKALSILEAAQPLSKQGIRRRQTSFGTQVVAFYPGTINSVVLTDSLILAPNPWGPIVDGVDILAEAVSSVYAKAQFNVTYQDDWFSYHLLMGEIHCGSNTWRDTSATWW</sequence>
<name>A0ACC3YDZ7_COLTU</name>
<organism evidence="1 2">
    <name type="scientific">Colletotrichum truncatum</name>
    <name type="common">Anthracnose fungus</name>
    <name type="synonym">Colletotrichum capsici</name>
    <dbReference type="NCBI Taxonomy" id="5467"/>
    <lineage>
        <taxon>Eukaryota</taxon>
        <taxon>Fungi</taxon>
        <taxon>Dikarya</taxon>
        <taxon>Ascomycota</taxon>
        <taxon>Pezizomycotina</taxon>
        <taxon>Sordariomycetes</taxon>
        <taxon>Hypocreomycetidae</taxon>
        <taxon>Glomerellales</taxon>
        <taxon>Glomerellaceae</taxon>
        <taxon>Colletotrichum</taxon>
        <taxon>Colletotrichum truncatum species complex</taxon>
    </lineage>
</organism>
<reference evidence="1 2" key="1">
    <citation type="journal article" date="2020" name="Phytopathology">
        <title>Genome Sequence Resources of Colletotrichum truncatum, C. plurivorum, C. musicola, and C. sojae: Four Species Pathogenic to Soybean (Glycine max).</title>
        <authorList>
            <person name="Rogerio F."/>
            <person name="Boufleur T.R."/>
            <person name="Ciampi-Guillardi M."/>
            <person name="Sukno S.A."/>
            <person name="Thon M.R."/>
            <person name="Massola Junior N.S."/>
            <person name="Baroncelli R."/>
        </authorList>
    </citation>
    <scope>NUCLEOTIDE SEQUENCE [LARGE SCALE GENOMIC DNA]</scope>
    <source>
        <strain evidence="1 2">CMES1059</strain>
    </source>
</reference>
<accession>A0ACC3YDZ7</accession>